<dbReference type="GO" id="GO:0004553">
    <property type="term" value="F:hydrolase activity, hydrolyzing O-glycosyl compounds"/>
    <property type="evidence" value="ECO:0007669"/>
    <property type="project" value="InterPro"/>
</dbReference>
<comment type="caution">
    <text evidence="3">The sequence shown here is derived from an EMBL/GenBank/DDBJ whole genome shotgun (WGS) entry which is preliminary data.</text>
</comment>
<feature type="chain" id="PRO_5042073537" description="GH16 domain-containing protein" evidence="1">
    <location>
        <begin position="20"/>
        <end position="378"/>
    </location>
</feature>
<evidence type="ECO:0000313" key="3">
    <source>
        <dbReference type="EMBL" id="KAJ3055811.1"/>
    </source>
</evidence>
<protein>
    <recommendedName>
        <fullName evidence="2">GH16 domain-containing protein</fullName>
    </recommendedName>
</protein>
<accession>A0AAD5SJ65</accession>
<dbReference type="Gene3D" id="2.60.120.200">
    <property type="match status" value="1"/>
</dbReference>
<keyword evidence="4" id="KW-1185">Reference proteome</keyword>
<dbReference type="Pfam" id="PF00722">
    <property type="entry name" value="Glyco_hydro_16"/>
    <property type="match status" value="1"/>
</dbReference>
<dbReference type="InterPro" id="IPR000757">
    <property type="entry name" value="Beta-glucanase-like"/>
</dbReference>
<evidence type="ECO:0000259" key="2">
    <source>
        <dbReference type="Pfam" id="PF00722"/>
    </source>
</evidence>
<dbReference type="AlphaFoldDB" id="A0AAD5SJ65"/>
<evidence type="ECO:0000256" key="1">
    <source>
        <dbReference type="SAM" id="SignalP"/>
    </source>
</evidence>
<name>A0AAD5SJ65_9FUNG</name>
<dbReference type="EMBL" id="JADGJD010000058">
    <property type="protein sequence ID" value="KAJ3055811.1"/>
    <property type="molecule type" value="Genomic_DNA"/>
</dbReference>
<feature type="domain" description="GH16" evidence="2">
    <location>
        <begin position="107"/>
        <end position="212"/>
    </location>
</feature>
<sequence length="378" mass="40530">MFKLASAILVLGALFGANAEIAQGTYDIAPFQNVPAAAGSATFIQGSNRVVGMNKGLTFNNSTGSLNLLLDLANIKYDMATPGTCAVPAMPYKAGEMACAKYYFPDNDYSGIVLAYYGLESNVNSAQDGRQDEQDFEWLGKVTYYQTNIFLNGGGGREKYHNSQGKNYELCLGNTGNAVQFYTNGQLIRQENIQLDAQYAWTSIWRTKGIWNCCGEETSTKFNMVLQEFGIFKLGGGPVATVTTTRTTTPATTTTRGPCICPTFTSQPCPGGGYVVPTCLDTVWPGTNDCQWAVPACPTQTLTTTTTPGTCPTTTVRGAPTTVTYTPPAVTVTVTGQQTTIRTTTTTTTTTRTTTTQQNEQGANLYGQCGGRGMYPDI</sequence>
<dbReference type="GO" id="GO:0005975">
    <property type="term" value="P:carbohydrate metabolic process"/>
    <property type="evidence" value="ECO:0007669"/>
    <property type="project" value="InterPro"/>
</dbReference>
<proteinExistence type="predicted"/>
<feature type="signal peptide" evidence="1">
    <location>
        <begin position="1"/>
        <end position="19"/>
    </location>
</feature>
<dbReference type="Proteomes" id="UP001212841">
    <property type="component" value="Unassembled WGS sequence"/>
</dbReference>
<evidence type="ECO:0000313" key="4">
    <source>
        <dbReference type="Proteomes" id="UP001212841"/>
    </source>
</evidence>
<organism evidence="3 4">
    <name type="scientific">Rhizophlyctis rosea</name>
    <dbReference type="NCBI Taxonomy" id="64517"/>
    <lineage>
        <taxon>Eukaryota</taxon>
        <taxon>Fungi</taxon>
        <taxon>Fungi incertae sedis</taxon>
        <taxon>Chytridiomycota</taxon>
        <taxon>Chytridiomycota incertae sedis</taxon>
        <taxon>Chytridiomycetes</taxon>
        <taxon>Rhizophlyctidales</taxon>
        <taxon>Rhizophlyctidaceae</taxon>
        <taxon>Rhizophlyctis</taxon>
    </lineage>
</organism>
<reference evidence="3" key="1">
    <citation type="submission" date="2020-05" db="EMBL/GenBank/DDBJ databases">
        <title>Phylogenomic resolution of chytrid fungi.</title>
        <authorList>
            <person name="Stajich J.E."/>
            <person name="Amses K."/>
            <person name="Simmons R."/>
            <person name="Seto K."/>
            <person name="Myers J."/>
            <person name="Bonds A."/>
            <person name="Quandt C.A."/>
            <person name="Barry K."/>
            <person name="Liu P."/>
            <person name="Grigoriev I."/>
            <person name="Longcore J.E."/>
            <person name="James T.Y."/>
        </authorList>
    </citation>
    <scope>NUCLEOTIDE SEQUENCE</scope>
    <source>
        <strain evidence="3">JEL0318</strain>
    </source>
</reference>
<gene>
    <name evidence="3" type="ORF">HK097_009115</name>
</gene>
<keyword evidence="1" id="KW-0732">Signal</keyword>
<dbReference type="InterPro" id="IPR013320">
    <property type="entry name" value="ConA-like_dom_sf"/>
</dbReference>
<dbReference type="SUPFAM" id="SSF49899">
    <property type="entry name" value="Concanavalin A-like lectins/glucanases"/>
    <property type="match status" value="1"/>
</dbReference>